<evidence type="ECO:0000313" key="3">
    <source>
        <dbReference type="Proteomes" id="UP000467841"/>
    </source>
</evidence>
<name>A0A6D2HML8_9BRAS</name>
<organism evidence="2 3">
    <name type="scientific">Microthlaspi erraticum</name>
    <dbReference type="NCBI Taxonomy" id="1685480"/>
    <lineage>
        <taxon>Eukaryota</taxon>
        <taxon>Viridiplantae</taxon>
        <taxon>Streptophyta</taxon>
        <taxon>Embryophyta</taxon>
        <taxon>Tracheophyta</taxon>
        <taxon>Spermatophyta</taxon>
        <taxon>Magnoliopsida</taxon>
        <taxon>eudicotyledons</taxon>
        <taxon>Gunneridae</taxon>
        <taxon>Pentapetalae</taxon>
        <taxon>rosids</taxon>
        <taxon>malvids</taxon>
        <taxon>Brassicales</taxon>
        <taxon>Brassicaceae</taxon>
        <taxon>Coluteocarpeae</taxon>
        <taxon>Microthlaspi</taxon>
    </lineage>
</organism>
<sequence length="112" mass="12912">MSEIKSLKEQLSSTFEMKDLGAARRILGMDIIRDREKGILRLSQSEYLKKVIRNFRMEEAKIAHTPIGAHFKLATVHDISECVDTEVTPYCSAVGSIMQWWARDQIWRMGLV</sequence>
<dbReference type="InterPro" id="IPR013103">
    <property type="entry name" value="RVT_2"/>
</dbReference>
<gene>
    <name evidence="2" type="ORF">MERR_LOCUS3030</name>
</gene>
<proteinExistence type="predicted"/>
<dbReference type="EMBL" id="CACVBM020000199">
    <property type="protein sequence ID" value="CAA7015795.1"/>
    <property type="molecule type" value="Genomic_DNA"/>
</dbReference>
<evidence type="ECO:0000259" key="1">
    <source>
        <dbReference type="Pfam" id="PF07727"/>
    </source>
</evidence>
<evidence type="ECO:0000313" key="2">
    <source>
        <dbReference type="EMBL" id="CAA7015795.1"/>
    </source>
</evidence>
<keyword evidence="3" id="KW-1185">Reference proteome</keyword>
<feature type="domain" description="Reverse transcriptase Ty1/copia-type" evidence="1">
    <location>
        <begin position="1"/>
        <end position="67"/>
    </location>
</feature>
<protein>
    <recommendedName>
        <fullName evidence="1">Reverse transcriptase Ty1/copia-type domain-containing protein</fullName>
    </recommendedName>
</protein>
<accession>A0A6D2HML8</accession>
<reference evidence="2" key="1">
    <citation type="submission" date="2020-01" db="EMBL/GenBank/DDBJ databases">
        <authorList>
            <person name="Mishra B."/>
        </authorList>
    </citation>
    <scope>NUCLEOTIDE SEQUENCE [LARGE SCALE GENOMIC DNA]</scope>
</reference>
<comment type="caution">
    <text evidence="2">The sequence shown here is derived from an EMBL/GenBank/DDBJ whole genome shotgun (WGS) entry which is preliminary data.</text>
</comment>
<dbReference type="AlphaFoldDB" id="A0A6D2HML8"/>
<dbReference type="Pfam" id="PF07727">
    <property type="entry name" value="RVT_2"/>
    <property type="match status" value="1"/>
</dbReference>
<dbReference type="OrthoDB" id="1749075at2759"/>
<dbReference type="Proteomes" id="UP000467841">
    <property type="component" value="Unassembled WGS sequence"/>
</dbReference>